<protein>
    <submittedName>
        <fullName evidence="1">Uncharacterized protein</fullName>
    </submittedName>
</protein>
<dbReference type="RefSeq" id="WP_379485188.1">
    <property type="nucleotide sequence ID" value="NZ_JBHMCF010000057.1"/>
</dbReference>
<dbReference type="EMBL" id="JBHMCF010000057">
    <property type="protein sequence ID" value="MFB9476817.1"/>
    <property type="molecule type" value="Genomic_DNA"/>
</dbReference>
<sequence length="69" mass="7553">MSWADQSSQAETPEGRALVEQVGMDTYTKEMAQTAPTEDGRRAYLTAVHNKEIGGRAVDALFHRQEGSA</sequence>
<evidence type="ECO:0000313" key="1">
    <source>
        <dbReference type="EMBL" id="MFB9476817.1"/>
    </source>
</evidence>
<name>A0ABV5P2X0_9ACTN</name>
<keyword evidence="2" id="KW-1185">Reference proteome</keyword>
<reference evidence="1 2" key="1">
    <citation type="submission" date="2024-09" db="EMBL/GenBank/DDBJ databases">
        <authorList>
            <person name="Sun Q."/>
            <person name="Mori K."/>
        </authorList>
    </citation>
    <scope>NUCLEOTIDE SEQUENCE [LARGE SCALE GENOMIC DNA]</scope>
    <source>
        <strain evidence="1 2">JCM 3324</strain>
    </source>
</reference>
<organism evidence="1 2">
    <name type="scientific">Nonomuraea salmonea</name>
    <dbReference type="NCBI Taxonomy" id="46181"/>
    <lineage>
        <taxon>Bacteria</taxon>
        <taxon>Bacillati</taxon>
        <taxon>Actinomycetota</taxon>
        <taxon>Actinomycetes</taxon>
        <taxon>Streptosporangiales</taxon>
        <taxon>Streptosporangiaceae</taxon>
        <taxon>Nonomuraea</taxon>
    </lineage>
</organism>
<dbReference type="Proteomes" id="UP001589568">
    <property type="component" value="Unassembled WGS sequence"/>
</dbReference>
<evidence type="ECO:0000313" key="2">
    <source>
        <dbReference type="Proteomes" id="UP001589568"/>
    </source>
</evidence>
<proteinExistence type="predicted"/>
<comment type="caution">
    <text evidence="1">The sequence shown here is derived from an EMBL/GenBank/DDBJ whole genome shotgun (WGS) entry which is preliminary data.</text>
</comment>
<gene>
    <name evidence="1" type="ORF">ACFFR3_45635</name>
</gene>
<accession>A0ABV5P2X0</accession>